<dbReference type="PANTHER" id="PTHR31595">
    <property type="entry name" value="LONG-CHAIN-ALCOHOL O-FATTY-ACYLTRANSFERASE 3-RELATED"/>
    <property type="match status" value="1"/>
</dbReference>
<dbReference type="RefSeq" id="XP_002544844.1">
    <property type="nucleotide sequence ID" value="XM_002544798.1"/>
</dbReference>
<dbReference type="GeneID" id="8438347"/>
<dbReference type="eggNOG" id="ENOG502SAIV">
    <property type="taxonomic scope" value="Eukaryota"/>
</dbReference>
<accession>C4JNF5</accession>
<dbReference type="EMBL" id="CH476616">
    <property type="protein sequence ID" value="EEP79515.1"/>
    <property type="molecule type" value="Genomic_DNA"/>
</dbReference>
<feature type="transmembrane region" description="Helical" evidence="8">
    <location>
        <begin position="90"/>
        <end position="109"/>
    </location>
</feature>
<keyword evidence="5 8" id="KW-1133">Transmembrane helix</keyword>
<keyword evidence="3" id="KW-0808">Transferase</keyword>
<dbReference type="InterPro" id="IPR044851">
    <property type="entry name" value="Wax_synthase"/>
</dbReference>
<organism evidence="10 11">
    <name type="scientific">Uncinocarpus reesii (strain UAMH 1704)</name>
    <dbReference type="NCBI Taxonomy" id="336963"/>
    <lineage>
        <taxon>Eukaryota</taxon>
        <taxon>Fungi</taxon>
        <taxon>Dikarya</taxon>
        <taxon>Ascomycota</taxon>
        <taxon>Pezizomycotina</taxon>
        <taxon>Eurotiomycetes</taxon>
        <taxon>Eurotiomycetidae</taxon>
        <taxon>Onygenales</taxon>
        <taxon>Onygenaceae</taxon>
        <taxon>Uncinocarpus</taxon>
    </lineage>
</organism>
<feature type="transmembrane region" description="Helical" evidence="8">
    <location>
        <begin position="34"/>
        <end position="54"/>
    </location>
</feature>
<evidence type="ECO:0000313" key="10">
    <source>
        <dbReference type="EMBL" id="EEP79515.1"/>
    </source>
</evidence>
<evidence type="ECO:0000313" key="11">
    <source>
        <dbReference type="Proteomes" id="UP000002058"/>
    </source>
</evidence>
<dbReference type="OrthoDB" id="2796277at2759"/>
<keyword evidence="6 8" id="KW-0472">Membrane</keyword>
<feature type="transmembrane region" description="Helical" evidence="8">
    <location>
        <begin position="293"/>
        <end position="318"/>
    </location>
</feature>
<evidence type="ECO:0000256" key="2">
    <source>
        <dbReference type="ARBA" id="ARBA00007282"/>
    </source>
</evidence>
<protein>
    <recommendedName>
        <fullName evidence="9">Wax synthase domain-containing protein</fullName>
    </recommendedName>
</protein>
<comment type="subcellular location">
    <subcellularLocation>
        <location evidence="1">Membrane</location>
        <topology evidence="1">Multi-pass membrane protein</topology>
    </subcellularLocation>
</comment>
<dbReference type="Proteomes" id="UP000002058">
    <property type="component" value="Unassembled WGS sequence"/>
</dbReference>
<dbReference type="KEGG" id="ure:UREG_04361"/>
<dbReference type="GO" id="GO:0008374">
    <property type="term" value="F:O-acyltransferase activity"/>
    <property type="evidence" value="ECO:0007669"/>
    <property type="project" value="InterPro"/>
</dbReference>
<evidence type="ECO:0000256" key="4">
    <source>
        <dbReference type="ARBA" id="ARBA00022692"/>
    </source>
</evidence>
<evidence type="ECO:0000256" key="5">
    <source>
        <dbReference type="ARBA" id="ARBA00022989"/>
    </source>
</evidence>
<dbReference type="Pfam" id="PF13813">
    <property type="entry name" value="MBOAT_2"/>
    <property type="match status" value="1"/>
</dbReference>
<dbReference type="PANTHER" id="PTHR31595:SF67">
    <property type="entry name" value="WAX SYNTHASE DOMAIN-CONTAINING PROTEIN"/>
    <property type="match status" value="1"/>
</dbReference>
<reference evidence="11" key="1">
    <citation type="journal article" date="2009" name="Genome Res.">
        <title>Comparative genomic analyses of the human fungal pathogens Coccidioides and their relatives.</title>
        <authorList>
            <person name="Sharpton T.J."/>
            <person name="Stajich J.E."/>
            <person name="Rounsley S.D."/>
            <person name="Gardner M.J."/>
            <person name="Wortman J.R."/>
            <person name="Jordar V.S."/>
            <person name="Maiti R."/>
            <person name="Kodira C.D."/>
            <person name="Neafsey D.E."/>
            <person name="Zeng Q."/>
            <person name="Hung C.-Y."/>
            <person name="McMahan C."/>
            <person name="Muszewska A."/>
            <person name="Grynberg M."/>
            <person name="Mandel M.A."/>
            <person name="Kellner E.M."/>
            <person name="Barker B.M."/>
            <person name="Galgiani J.N."/>
            <person name="Orbach M.J."/>
            <person name="Kirkland T.N."/>
            <person name="Cole G.T."/>
            <person name="Henn M.R."/>
            <person name="Birren B.W."/>
            <person name="Taylor J.W."/>
        </authorList>
    </citation>
    <scope>NUCLEOTIDE SEQUENCE [LARGE SCALE GENOMIC DNA]</scope>
    <source>
        <strain evidence="11">UAMH 1704</strain>
    </source>
</reference>
<name>C4JNF5_UNCRE</name>
<feature type="transmembrane region" description="Helical" evidence="8">
    <location>
        <begin position="393"/>
        <end position="415"/>
    </location>
</feature>
<evidence type="ECO:0000256" key="1">
    <source>
        <dbReference type="ARBA" id="ARBA00004141"/>
    </source>
</evidence>
<evidence type="ECO:0000256" key="3">
    <source>
        <dbReference type="ARBA" id="ARBA00022679"/>
    </source>
</evidence>
<sequence length="531" mass="60124">MEQSPVPSGYRAILAAREQEFNARLQDGQISPLIFPHDFVSLFVTVGVLLVPWPRQGAFKYARQLSFCLVLYLNILTIRKCRSRAMANGYGVGLAFIWHTIWSATLLVFNDVQGKFKRIEKDTTICETKLNGVDSVVNRDGPEERTGLGHLHGQLNGTPARRRSSDRDMNNSGTSPVKEPGRTHYTTYYRWQPFPKTFSHRLAWVLDISTFSFRGPGWNWSNPNVAPAPDKSATKSALKAMLTTTAIHYLRLDLIKVLVMQDPYFWGVLDSPPPAFFAPLGQYAGIPALAYHYLLICLGIVSALMVYYGCLCIIYLLISLSCGPRSCVRVPIDAPWLYPNLFGPFLSSVLDKGLAGAWSKWWHQVFRFAFVSPTAWVFPYLPHFLRKKPYFPLLRAIVAFALSGLIHACGSYTQLGTTRPWGPFSFFVVQVPGILIQQLAGEICAHLPFALPRWLRRWSNLAFFIFWILLTGHLVADDFAKGGVWLFEPVPVSPIRGLGFGAVGEGWWCWHGKWFGLWKGEKWWQRGVEIF</sequence>
<gene>
    <name evidence="10" type="ORF">UREG_04361</name>
</gene>
<evidence type="ECO:0000259" key="9">
    <source>
        <dbReference type="Pfam" id="PF13813"/>
    </source>
</evidence>
<proteinExistence type="inferred from homology"/>
<feature type="domain" description="Wax synthase" evidence="9">
    <location>
        <begin position="338"/>
        <end position="428"/>
    </location>
</feature>
<dbReference type="InParanoid" id="C4JNF5"/>
<evidence type="ECO:0000256" key="8">
    <source>
        <dbReference type="SAM" id="Phobius"/>
    </source>
</evidence>
<comment type="similarity">
    <text evidence="2">Belongs to the wax synthase family.</text>
</comment>
<evidence type="ECO:0000256" key="7">
    <source>
        <dbReference type="SAM" id="MobiDB-lite"/>
    </source>
</evidence>
<dbReference type="AlphaFoldDB" id="C4JNF5"/>
<dbReference type="InterPro" id="IPR032805">
    <property type="entry name" value="Wax_synthase_dom"/>
</dbReference>
<evidence type="ECO:0000256" key="6">
    <source>
        <dbReference type="ARBA" id="ARBA00023136"/>
    </source>
</evidence>
<feature type="transmembrane region" description="Helical" evidence="8">
    <location>
        <begin position="458"/>
        <end position="476"/>
    </location>
</feature>
<dbReference type="GO" id="GO:0006629">
    <property type="term" value="P:lipid metabolic process"/>
    <property type="evidence" value="ECO:0007669"/>
    <property type="project" value="InterPro"/>
</dbReference>
<feature type="region of interest" description="Disordered" evidence="7">
    <location>
        <begin position="137"/>
        <end position="179"/>
    </location>
</feature>
<dbReference type="OMA" id="WHQTFRF"/>
<dbReference type="HOGENOM" id="CLU_021051_2_0_1"/>
<keyword evidence="11" id="KW-1185">Reference proteome</keyword>
<dbReference type="VEuPathDB" id="FungiDB:UREG_04361"/>
<keyword evidence="4 8" id="KW-0812">Transmembrane</keyword>
<dbReference type="GO" id="GO:0016020">
    <property type="term" value="C:membrane"/>
    <property type="evidence" value="ECO:0007669"/>
    <property type="project" value="UniProtKB-SubCell"/>
</dbReference>